<proteinExistence type="predicted"/>
<reference evidence="2" key="1">
    <citation type="submission" date="2023-06" db="EMBL/GenBank/DDBJ databases">
        <authorList>
            <consortium name="Lawrence Berkeley National Laboratory"/>
            <person name="Ahrendt S."/>
            <person name="Sahu N."/>
            <person name="Indic B."/>
            <person name="Wong-Bajracharya J."/>
            <person name="Merenyi Z."/>
            <person name="Ke H.-M."/>
            <person name="Monk M."/>
            <person name="Kocsube S."/>
            <person name="Drula E."/>
            <person name="Lipzen A."/>
            <person name="Balint B."/>
            <person name="Henrissat B."/>
            <person name="Andreopoulos B."/>
            <person name="Martin F.M."/>
            <person name="Harder C.B."/>
            <person name="Rigling D."/>
            <person name="Ford K.L."/>
            <person name="Foster G.D."/>
            <person name="Pangilinan J."/>
            <person name="Papanicolaou A."/>
            <person name="Barry K."/>
            <person name="LaButti K."/>
            <person name="Viragh M."/>
            <person name="Koriabine M."/>
            <person name="Yan M."/>
            <person name="Riley R."/>
            <person name="Champramary S."/>
            <person name="Plett K.L."/>
            <person name="Tsai I.J."/>
            <person name="Slot J."/>
            <person name="Sipos G."/>
            <person name="Plett J."/>
            <person name="Nagy L.G."/>
            <person name="Grigoriev I.V."/>
        </authorList>
    </citation>
    <scope>NUCLEOTIDE SEQUENCE</scope>
    <source>
        <strain evidence="2">FPL87.14</strain>
    </source>
</reference>
<name>A0AA39MXC7_9AGAR</name>
<evidence type="ECO:0000256" key="1">
    <source>
        <dbReference type="SAM" id="SignalP"/>
    </source>
</evidence>
<protein>
    <submittedName>
        <fullName evidence="2">Uncharacterized protein</fullName>
    </submittedName>
</protein>
<comment type="caution">
    <text evidence="2">The sequence shown here is derived from an EMBL/GenBank/DDBJ whole genome shotgun (WGS) entry which is preliminary data.</text>
</comment>
<feature type="chain" id="PRO_5041255604" evidence="1">
    <location>
        <begin position="31"/>
        <end position="97"/>
    </location>
</feature>
<accession>A0AA39MXC7</accession>
<gene>
    <name evidence="2" type="ORF">EV421DRAFT_1410416</name>
</gene>
<keyword evidence="1" id="KW-0732">Signal</keyword>
<evidence type="ECO:0000313" key="2">
    <source>
        <dbReference type="EMBL" id="KAK0449330.1"/>
    </source>
</evidence>
<evidence type="ECO:0000313" key="3">
    <source>
        <dbReference type="Proteomes" id="UP001175226"/>
    </source>
</evidence>
<feature type="signal peptide" evidence="1">
    <location>
        <begin position="1"/>
        <end position="30"/>
    </location>
</feature>
<sequence length="97" mass="10306">MCRPDLGSKPWLGLGLHWLGLIETTSPAQAVRQGSAQASLGLSPGFSVVLLSRCGPLSTAITSPKDSPVPQVSHFPQAPPNLNSDTTTLYMKCRAKY</sequence>
<dbReference type="EMBL" id="JAUEPT010000008">
    <property type="protein sequence ID" value="KAK0449330.1"/>
    <property type="molecule type" value="Genomic_DNA"/>
</dbReference>
<organism evidence="2 3">
    <name type="scientific">Armillaria borealis</name>
    <dbReference type="NCBI Taxonomy" id="47425"/>
    <lineage>
        <taxon>Eukaryota</taxon>
        <taxon>Fungi</taxon>
        <taxon>Dikarya</taxon>
        <taxon>Basidiomycota</taxon>
        <taxon>Agaricomycotina</taxon>
        <taxon>Agaricomycetes</taxon>
        <taxon>Agaricomycetidae</taxon>
        <taxon>Agaricales</taxon>
        <taxon>Marasmiineae</taxon>
        <taxon>Physalacriaceae</taxon>
        <taxon>Armillaria</taxon>
    </lineage>
</organism>
<keyword evidence="3" id="KW-1185">Reference proteome</keyword>
<dbReference type="AlphaFoldDB" id="A0AA39MXC7"/>
<dbReference type="Proteomes" id="UP001175226">
    <property type="component" value="Unassembled WGS sequence"/>
</dbReference>